<dbReference type="Proteomes" id="UP000320184">
    <property type="component" value="Unassembled WGS sequence"/>
</dbReference>
<reference evidence="1 2" key="1">
    <citation type="journal article" date="2019" name="Nat. Microbiol.">
        <title>Mediterranean grassland soil C-N compound turnover is dependent on rainfall and depth, and is mediated by genomically divergent microorganisms.</title>
        <authorList>
            <person name="Diamond S."/>
            <person name="Andeer P.F."/>
            <person name="Li Z."/>
            <person name="Crits-Christoph A."/>
            <person name="Burstein D."/>
            <person name="Anantharaman K."/>
            <person name="Lane K.R."/>
            <person name="Thomas B.C."/>
            <person name="Pan C."/>
            <person name="Northen T.R."/>
            <person name="Banfield J.F."/>
        </authorList>
    </citation>
    <scope>NUCLEOTIDE SEQUENCE [LARGE SCALE GENOMIC DNA]</scope>
    <source>
        <strain evidence="1">WS_3</strain>
    </source>
</reference>
<evidence type="ECO:0000313" key="2">
    <source>
        <dbReference type="Proteomes" id="UP000320184"/>
    </source>
</evidence>
<accession>A0A538SIL1</accession>
<name>A0A538SIL1_UNCEI</name>
<dbReference type="EMBL" id="VBOT01000078">
    <property type="protein sequence ID" value="TMQ51198.1"/>
    <property type="molecule type" value="Genomic_DNA"/>
</dbReference>
<sequence>MHFAILSPTVRRATLILALAGLAGCKSSATPIKTLLDDPSRFDKQTVRVAGEVTGSIGALGYGAYSLDDGTGSLAVVSQGGGVPRQGARVGVEGTFRSAYMLGTETAAVLLEKRRFTP</sequence>
<comment type="caution">
    <text evidence="1">The sequence shown here is derived from an EMBL/GenBank/DDBJ whole genome shotgun (WGS) entry which is preliminary data.</text>
</comment>
<evidence type="ECO:0000313" key="1">
    <source>
        <dbReference type="EMBL" id="TMQ51198.1"/>
    </source>
</evidence>
<proteinExistence type="predicted"/>
<protein>
    <submittedName>
        <fullName evidence="1">Uncharacterized protein</fullName>
    </submittedName>
</protein>
<organism evidence="1 2">
    <name type="scientific">Eiseniibacteriota bacterium</name>
    <dbReference type="NCBI Taxonomy" id="2212470"/>
    <lineage>
        <taxon>Bacteria</taxon>
        <taxon>Candidatus Eiseniibacteriota</taxon>
    </lineage>
</organism>
<dbReference type="AlphaFoldDB" id="A0A538SIL1"/>
<gene>
    <name evidence="1" type="ORF">E6K73_06430</name>
</gene>